<evidence type="ECO:0000313" key="2">
    <source>
        <dbReference type="EMBL" id="GHJ89957.1"/>
    </source>
</evidence>
<dbReference type="SUPFAM" id="SSF89095">
    <property type="entry name" value="GatB/YqeY motif"/>
    <property type="match status" value="1"/>
</dbReference>
<sequence length="199" mass="21840">MSVVNTTVISRNARSLALRQYRYAPAGLRTIHPSAGWRNADSGREVDIRGKLKDALKAAMKGKDKEAVGCIRSLMADITYHEKSGANPNEPANEDTVIDVLRKAVDKRSQAAEAYDKDHPSRKQFQDEIAMISKFLPSTLPVEQITQILEGIVAGMSESDRSSKGATGQVLKAFWAVVKKGEVQDKKALGKMIGEMLKK</sequence>
<dbReference type="Proteomes" id="UP000620104">
    <property type="component" value="Unassembled WGS sequence"/>
</dbReference>
<dbReference type="InterPro" id="IPR003789">
    <property type="entry name" value="Asn/Gln_tRNA_amidoTrase-B-like"/>
</dbReference>
<comment type="caution">
    <text evidence="2">The sequence shown here is derived from an EMBL/GenBank/DDBJ whole genome shotgun (WGS) entry which is preliminary data.</text>
</comment>
<dbReference type="InterPro" id="IPR042184">
    <property type="entry name" value="YqeY/Aim41_N"/>
</dbReference>
<organism evidence="2 3">
    <name type="scientific">Naganishia liquefaciens</name>
    <dbReference type="NCBI Taxonomy" id="104408"/>
    <lineage>
        <taxon>Eukaryota</taxon>
        <taxon>Fungi</taxon>
        <taxon>Dikarya</taxon>
        <taxon>Basidiomycota</taxon>
        <taxon>Agaricomycotina</taxon>
        <taxon>Tremellomycetes</taxon>
        <taxon>Filobasidiales</taxon>
        <taxon>Filobasidiaceae</taxon>
        <taxon>Naganishia</taxon>
    </lineage>
</organism>
<dbReference type="InterPro" id="IPR019004">
    <property type="entry name" value="YqeY/Aim41"/>
</dbReference>
<dbReference type="OrthoDB" id="538640at2759"/>
<name>A0A8H3TZI4_9TREE</name>
<comment type="subcellular location">
    <subcellularLocation>
        <location evidence="1">Mitochondrion</location>
    </subcellularLocation>
</comment>
<dbReference type="AlphaFoldDB" id="A0A8H3TZI4"/>
<evidence type="ECO:0000313" key="3">
    <source>
        <dbReference type="Proteomes" id="UP000620104"/>
    </source>
</evidence>
<reference evidence="2" key="1">
    <citation type="submission" date="2020-07" db="EMBL/GenBank/DDBJ databases">
        <title>Draft Genome Sequence of a Deep-Sea Yeast, Naganishia (Cryptococcus) liquefaciens strain N6.</title>
        <authorList>
            <person name="Han Y.W."/>
            <person name="Kajitani R."/>
            <person name="Morimoto H."/>
            <person name="Parhat M."/>
            <person name="Tsubouchi H."/>
            <person name="Bakenova O."/>
            <person name="Ogata M."/>
            <person name="Argunhan B."/>
            <person name="Aoki R."/>
            <person name="Kajiwara S."/>
            <person name="Itoh T."/>
            <person name="Iwasaki H."/>
        </authorList>
    </citation>
    <scope>NUCLEOTIDE SEQUENCE</scope>
    <source>
        <strain evidence="2">N6</strain>
    </source>
</reference>
<evidence type="ECO:0000256" key="1">
    <source>
        <dbReference type="RuleBase" id="RU365099"/>
    </source>
</evidence>
<gene>
    <name evidence="1" type="primary">AIM41</name>
    <name evidence="2" type="ORF">NliqN6_6359</name>
</gene>
<protein>
    <recommendedName>
        <fullName evidence="1">Altered inheritance of mitochondria protein 41</fullName>
    </recommendedName>
</protein>
<keyword evidence="1" id="KW-0496">Mitochondrion</keyword>
<dbReference type="Gene3D" id="1.10.1510.10">
    <property type="entry name" value="Uncharacterised protein YqeY/AIM41 PF09424, N-terminal domain"/>
    <property type="match status" value="1"/>
</dbReference>
<dbReference type="GO" id="GO:0016884">
    <property type="term" value="F:carbon-nitrogen ligase activity, with glutamine as amido-N-donor"/>
    <property type="evidence" value="ECO:0007669"/>
    <property type="project" value="UniProtKB-UniRule"/>
</dbReference>
<keyword evidence="3" id="KW-1185">Reference proteome</keyword>
<dbReference type="EMBL" id="BLZA01000053">
    <property type="protein sequence ID" value="GHJ89957.1"/>
    <property type="molecule type" value="Genomic_DNA"/>
</dbReference>
<dbReference type="Pfam" id="PF09424">
    <property type="entry name" value="YqeY"/>
    <property type="match status" value="1"/>
</dbReference>
<dbReference type="PANTHER" id="PTHR28055:SF1">
    <property type="entry name" value="ALTERED INHERITANCE OF MITOCHONDRIA PROTEIN 41, MITOCHONDRIAL"/>
    <property type="match status" value="1"/>
</dbReference>
<dbReference type="GO" id="GO:0005739">
    <property type="term" value="C:mitochondrion"/>
    <property type="evidence" value="ECO:0007669"/>
    <property type="project" value="UniProtKB-SubCell"/>
</dbReference>
<accession>A0A8H3TZI4</accession>
<comment type="similarity">
    <text evidence="1">Belongs to the AIM41 family.</text>
</comment>
<dbReference type="PANTHER" id="PTHR28055">
    <property type="entry name" value="ALTERED INHERITANCE OF MITOCHONDRIA PROTEIN 41, MITOCHONDRIAL"/>
    <property type="match status" value="1"/>
</dbReference>
<proteinExistence type="inferred from homology"/>